<comment type="cofactor">
    <cofactor evidence="4">
        <name>FAD</name>
        <dbReference type="ChEBI" id="CHEBI:57692"/>
    </cofactor>
    <text evidence="4">Binds 1 FAD per subunit.</text>
</comment>
<dbReference type="InterPro" id="IPR002081">
    <property type="entry name" value="Cryptochrome/DNA_photolyase_1"/>
</dbReference>
<comment type="caution">
    <text evidence="7">The sequence shown here is derived from an EMBL/GenBank/DDBJ whole genome shotgun (WGS) entry which is preliminary data.</text>
</comment>
<dbReference type="Pfam" id="PF03441">
    <property type="entry name" value="FAD_binding_7"/>
    <property type="match status" value="1"/>
</dbReference>
<feature type="binding site" evidence="4">
    <location>
        <position position="177"/>
    </location>
    <ligand>
        <name>FAD</name>
        <dbReference type="ChEBI" id="CHEBI:57692"/>
    </ligand>
</feature>
<dbReference type="GO" id="GO:0009416">
    <property type="term" value="P:response to light stimulus"/>
    <property type="evidence" value="ECO:0007669"/>
    <property type="project" value="TreeGrafter"/>
</dbReference>
<dbReference type="GO" id="GO:0003677">
    <property type="term" value="F:DNA binding"/>
    <property type="evidence" value="ECO:0007669"/>
    <property type="project" value="TreeGrafter"/>
</dbReference>
<dbReference type="InterPro" id="IPR036134">
    <property type="entry name" value="Crypto/Photolyase_FAD-like_sf"/>
</dbReference>
<evidence type="ECO:0000256" key="2">
    <source>
        <dbReference type="ARBA" id="ARBA00022827"/>
    </source>
</evidence>
<dbReference type="SUPFAM" id="SSF52425">
    <property type="entry name" value="Cryptochrome/photolyase, N-terminal domain"/>
    <property type="match status" value="1"/>
</dbReference>
<proteinExistence type="inferred from homology"/>
<keyword evidence="8" id="KW-1185">Reference proteome</keyword>
<evidence type="ECO:0000256" key="5">
    <source>
        <dbReference type="RuleBase" id="RU004182"/>
    </source>
</evidence>
<comment type="similarity">
    <text evidence="5">Belongs to the DNA photolyase family.</text>
</comment>
<feature type="binding site" evidence="4">
    <location>
        <position position="223"/>
    </location>
    <ligand>
        <name>FAD</name>
        <dbReference type="ChEBI" id="CHEBI:57692"/>
    </ligand>
</feature>
<dbReference type="Pfam" id="PF00875">
    <property type="entry name" value="DNA_photolyase"/>
    <property type="match status" value="1"/>
</dbReference>
<dbReference type="InterPro" id="IPR014729">
    <property type="entry name" value="Rossmann-like_a/b/a_fold"/>
</dbReference>
<dbReference type="GO" id="GO:0006139">
    <property type="term" value="P:nucleobase-containing compound metabolic process"/>
    <property type="evidence" value="ECO:0007669"/>
    <property type="project" value="UniProtKB-ARBA"/>
</dbReference>
<dbReference type="PANTHER" id="PTHR11455:SF9">
    <property type="entry name" value="CRYPTOCHROME CIRCADIAN CLOCK 5 ISOFORM X1"/>
    <property type="match status" value="1"/>
</dbReference>
<evidence type="ECO:0000256" key="4">
    <source>
        <dbReference type="PIRSR" id="PIRSR602081-1"/>
    </source>
</evidence>
<protein>
    <submittedName>
        <fullName evidence="7">Deoxyribodipyrimidine photo-lyase</fullName>
    </submittedName>
</protein>
<dbReference type="PROSITE" id="PS51645">
    <property type="entry name" value="PHR_CRY_ALPHA_BETA"/>
    <property type="match status" value="1"/>
</dbReference>
<dbReference type="AlphaFoldDB" id="A0A939E2N9"/>
<dbReference type="GO" id="GO:0006950">
    <property type="term" value="P:response to stress"/>
    <property type="evidence" value="ECO:0007669"/>
    <property type="project" value="UniProtKB-ARBA"/>
</dbReference>
<feature type="binding site" evidence="4">
    <location>
        <begin position="189"/>
        <end position="193"/>
    </location>
    <ligand>
        <name>FAD</name>
        <dbReference type="ChEBI" id="CHEBI:57692"/>
    </ligand>
</feature>
<dbReference type="InterPro" id="IPR018394">
    <property type="entry name" value="DNA_photolyase_1_CS_C"/>
</dbReference>
<dbReference type="InterPro" id="IPR005101">
    <property type="entry name" value="Cryptochr/Photolyase_FAD-bd"/>
</dbReference>
<evidence type="ECO:0000313" key="8">
    <source>
        <dbReference type="Proteomes" id="UP000664332"/>
    </source>
</evidence>
<keyword evidence="1 4" id="KW-0285">Flavoprotein</keyword>
<dbReference type="InterPro" id="IPR036155">
    <property type="entry name" value="Crypto/Photolyase_N_sf"/>
</dbReference>
<dbReference type="Gene3D" id="1.10.579.10">
    <property type="entry name" value="DNA Cyclobutane Dipyrimidine Photolyase, subunit A, domain 3"/>
    <property type="match status" value="1"/>
</dbReference>
<dbReference type="Gene3D" id="1.25.40.80">
    <property type="match status" value="2"/>
</dbReference>
<evidence type="ECO:0000256" key="1">
    <source>
        <dbReference type="ARBA" id="ARBA00022630"/>
    </source>
</evidence>
<keyword evidence="2 4" id="KW-0274">FAD</keyword>
<organism evidence="7 8">
    <name type="scientific">Corynebacterium mendelii</name>
    <dbReference type="NCBI Taxonomy" id="2765362"/>
    <lineage>
        <taxon>Bacteria</taxon>
        <taxon>Bacillati</taxon>
        <taxon>Actinomycetota</taxon>
        <taxon>Actinomycetes</taxon>
        <taxon>Mycobacteriales</taxon>
        <taxon>Corynebacteriaceae</taxon>
        <taxon>Corynebacterium</taxon>
    </lineage>
</organism>
<dbReference type="EMBL" id="JAFLEQ010000011">
    <property type="protein sequence ID" value="MBN9644327.1"/>
    <property type="molecule type" value="Genomic_DNA"/>
</dbReference>
<feature type="binding site" evidence="4">
    <location>
        <begin position="226"/>
        <end position="233"/>
    </location>
    <ligand>
        <name>FAD</name>
        <dbReference type="ChEBI" id="CHEBI:57692"/>
    </ligand>
</feature>
<feature type="domain" description="Photolyase/cryptochrome alpha/beta" evidence="6">
    <location>
        <begin position="1"/>
        <end position="117"/>
    </location>
</feature>
<accession>A0A939E2N9</accession>
<dbReference type="PROSITE" id="PS00691">
    <property type="entry name" value="DNA_PHOTOLYASES_1_2"/>
    <property type="match status" value="1"/>
</dbReference>
<name>A0A939E2N9_9CORY</name>
<dbReference type="Proteomes" id="UP000664332">
    <property type="component" value="Unassembled WGS sequence"/>
</dbReference>
<feature type="binding site" evidence="4">
    <location>
        <begin position="323"/>
        <end position="325"/>
    </location>
    <ligand>
        <name>FAD</name>
        <dbReference type="ChEBI" id="CHEBI:57692"/>
    </ligand>
</feature>
<dbReference type="PANTHER" id="PTHR11455">
    <property type="entry name" value="CRYPTOCHROME"/>
    <property type="match status" value="1"/>
</dbReference>
<evidence type="ECO:0000313" key="7">
    <source>
        <dbReference type="EMBL" id="MBN9644327.1"/>
    </source>
</evidence>
<evidence type="ECO:0000256" key="3">
    <source>
        <dbReference type="ARBA" id="ARBA00022991"/>
    </source>
</evidence>
<dbReference type="PROSITE" id="PS00394">
    <property type="entry name" value="DNA_PHOTOLYASES_1_1"/>
    <property type="match status" value="1"/>
</dbReference>
<dbReference type="SUPFAM" id="SSF48173">
    <property type="entry name" value="Cryptochrome/photolyase FAD-binding domain"/>
    <property type="match status" value="1"/>
</dbReference>
<keyword evidence="3 5" id="KW-0157">Chromophore</keyword>
<reference evidence="7" key="1">
    <citation type="submission" date="2021-03" db="EMBL/GenBank/DDBJ databases">
        <authorList>
            <person name="Sun Q."/>
        </authorList>
    </citation>
    <scope>NUCLEOTIDE SEQUENCE</scope>
    <source>
        <strain evidence="7">CCM 8862</strain>
    </source>
</reference>
<dbReference type="GO" id="GO:0071949">
    <property type="term" value="F:FAD binding"/>
    <property type="evidence" value="ECO:0007669"/>
    <property type="project" value="TreeGrafter"/>
</dbReference>
<dbReference type="Gene3D" id="3.40.50.620">
    <property type="entry name" value="HUPs"/>
    <property type="match status" value="1"/>
</dbReference>
<evidence type="ECO:0000259" key="6">
    <source>
        <dbReference type="PROSITE" id="PS51645"/>
    </source>
</evidence>
<dbReference type="GO" id="GO:0003904">
    <property type="term" value="F:deoxyribodipyrimidine photo-lyase activity"/>
    <property type="evidence" value="ECO:0007669"/>
    <property type="project" value="TreeGrafter"/>
</dbReference>
<sequence length="413" mass="45667">MWLRQDLRSHDHPALDAGRQLAASSRRPLEIVYITDPATNPAQTQLIDNRLRWLNTHDRRLAGTIRVTAGDPGEVLAALRPVKVYVTADHSPAGLRRDRRVADRLGGSVLESADTRYAIPPGTLTTGAGTGYKVYTPFFNAWQGCGADPVHGELPRRGDDPVWDDWLEFIGHRLPGYRDSRDIPAVDGTSRMSAALAIGAIHPREMLATIGSGPAGADDCLAYTRELAFREFYADVLFRRPETEHSNVNPKFNAMALNTSGEELTAWAQGRTGFPIVDAGMRQLNATGWMHNRVRMLAASFLTKDLHLPWQDGADYFAATLIDFDPATNQHSWQWCAGTGTDASPYFRIFNPQTQGKKFDPQATYITRWVPELAGVAPADIHAQRNLPAAYPAPLVDHAAERAEALARWEAIK</sequence>
<dbReference type="PRINTS" id="PR00147">
    <property type="entry name" value="DNAPHOTLYASE"/>
</dbReference>
<gene>
    <name evidence="7" type="ORF">JZY06_06845</name>
</gene>
<dbReference type="InterPro" id="IPR006050">
    <property type="entry name" value="DNA_photolyase_N"/>
</dbReference>